<feature type="chain" id="PRO_5010215123" evidence="1">
    <location>
        <begin position="36"/>
        <end position="105"/>
    </location>
</feature>
<dbReference type="OrthoDB" id="5594071at2"/>
<reference evidence="2 3" key="1">
    <citation type="submission" date="2016-09" db="EMBL/GenBank/DDBJ databases">
        <title>Draft Genome Sequence of Aeromonas sobria Strain 08005, Isolated from Sick Rana catesbeiana.</title>
        <authorList>
            <person name="Yang Q."/>
        </authorList>
    </citation>
    <scope>NUCLEOTIDE SEQUENCE [LARGE SCALE GENOMIC DNA]</scope>
    <source>
        <strain evidence="2 3">08005</strain>
    </source>
</reference>
<name>A0A1S2CTP2_AERSO</name>
<dbReference type="EMBL" id="MKFU01000021">
    <property type="protein sequence ID" value="OHY91519.1"/>
    <property type="molecule type" value="Genomic_DNA"/>
</dbReference>
<keyword evidence="1" id="KW-0732">Signal</keyword>
<accession>A0A1S2CTP2</accession>
<comment type="caution">
    <text evidence="2">The sequence shown here is derived from an EMBL/GenBank/DDBJ whole genome shotgun (WGS) entry which is preliminary data.</text>
</comment>
<gene>
    <name evidence="2" type="ORF">BJD16_16315</name>
</gene>
<sequence length="105" mass="10968">MKAQHTASRLVRKTVLSVCTTLLLGTSLLPSTASAADGSVTFTGAIYESPCDFSDSSVTCYSGINKQTMPLAHLQQAGQISSISSTISYKVANASNMAIVTVSYL</sequence>
<dbReference type="RefSeq" id="WP_042023092.1">
    <property type="nucleotide sequence ID" value="NZ_CDBW01000039.1"/>
</dbReference>
<evidence type="ECO:0000256" key="1">
    <source>
        <dbReference type="SAM" id="SignalP"/>
    </source>
</evidence>
<organism evidence="2 3">
    <name type="scientific">Aeromonas sobria</name>
    <dbReference type="NCBI Taxonomy" id="646"/>
    <lineage>
        <taxon>Bacteria</taxon>
        <taxon>Pseudomonadati</taxon>
        <taxon>Pseudomonadota</taxon>
        <taxon>Gammaproteobacteria</taxon>
        <taxon>Aeromonadales</taxon>
        <taxon>Aeromonadaceae</taxon>
        <taxon>Aeromonas</taxon>
    </lineage>
</organism>
<protein>
    <submittedName>
        <fullName evidence="2">Fimbrial protein</fullName>
    </submittedName>
</protein>
<proteinExistence type="predicted"/>
<dbReference type="AlphaFoldDB" id="A0A1S2CTP2"/>
<feature type="signal peptide" evidence="1">
    <location>
        <begin position="1"/>
        <end position="35"/>
    </location>
</feature>
<evidence type="ECO:0000313" key="3">
    <source>
        <dbReference type="Proteomes" id="UP000179934"/>
    </source>
</evidence>
<dbReference type="GeneID" id="58923756"/>
<evidence type="ECO:0000313" key="2">
    <source>
        <dbReference type="EMBL" id="OHY91519.1"/>
    </source>
</evidence>
<dbReference type="Proteomes" id="UP000179934">
    <property type="component" value="Unassembled WGS sequence"/>
</dbReference>